<dbReference type="EMBL" id="RHLC01000054">
    <property type="protein sequence ID" value="TPP48269.1"/>
    <property type="molecule type" value="Genomic_DNA"/>
</dbReference>
<reference evidence="2" key="1">
    <citation type="submission" date="2019-02" db="EMBL/GenBank/DDBJ databases">
        <title>FDA dAtabase for Regulatory Grade micrObial Sequences (FDA-ARGOS): Supporting development and validation of Infectious Disease Dx tests.</title>
        <authorList>
            <person name="Duncan R."/>
            <person name="Fisher C."/>
            <person name="Tallon L."/>
            <person name="Sadzewicz L."/>
            <person name="Sengamalay N."/>
            <person name="Ott S."/>
            <person name="Godinez A."/>
            <person name="Nagaraj S."/>
            <person name="Vavikolanu K."/>
            <person name="Nadendla S."/>
            <person name="Aluvathingal J."/>
            <person name="Sichtig H."/>
        </authorList>
    </citation>
    <scope>NUCLEOTIDE SEQUENCE [LARGE SCALE GENOMIC DNA]</scope>
    <source>
        <strain evidence="2">FDAARGOS_361</strain>
    </source>
</reference>
<sequence length="199" mass="20366">MHHSCTLAVQDEPPCRGAGPCVLWASACPSSPPSPAACRAIGARRRRGVGYMPRAKAGRVRGNMREGGGSGPSSAGRGLSAWGSGGAPLAHLGLRTSCIRHRCLMEPTPPDGDDAAYDATRARFGAVPCGASSRRFLSNAALALPTTGTPRPSGAWQRARAVPASPHPGACFTTAFSGSPASAREMTLAPSLERPANLA</sequence>
<comment type="caution">
    <text evidence="1">The sequence shown here is derived from an EMBL/GenBank/DDBJ whole genome shotgun (WGS) entry which is preliminary data.</text>
</comment>
<dbReference type="AlphaFoldDB" id="A0A504XLH8"/>
<evidence type="ECO:0000313" key="1">
    <source>
        <dbReference type="EMBL" id="TPP48269.1"/>
    </source>
</evidence>
<name>A0A504XLH8_LEIDO</name>
<evidence type="ECO:0000313" key="2">
    <source>
        <dbReference type="Proteomes" id="UP000318447"/>
    </source>
</evidence>
<dbReference type="Proteomes" id="UP000318447">
    <property type="component" value="Unassembled WGS sequence"/>
</dbReference>
<accession>A0A504XLH8</accession>
<protein>
    <submittedName>
        <fullName evidence="1">Uncharacterized protein</fullName>
    </submittedName>
</protein>
<organism evidence="1 2">
    <name type="scientific">Leishmania donovani</name>
    <dbReference type="NCBI Taxonomy" id="5661"/>
    <lineage>
        <taxon>Eukaryota</taxon>
        <taxon>Discoba</taxon>
        <taxon>Euglenozoa</taxon>
        <taxon>Kinetoplastea</taxon>
        <taxon>Metakinetoplastina</taxon>
        <taxon>Trypanosomatida</taxon>
        <taxon>Trypanosomatidae</taxon>
        <taxon>Leishmaniinae</taxon>
        <taxon>Leishmania</taxon>
    </lineage>
</organism>
<proteinExistence type="predicted"/>
<gene>
    <name evidence="1" type="ORF">CGC21_13095</name>
</gene>